<evidence type="ECO:0000256" key="2">
    <source>
        <dbReference type="ARBA" id="ARBA00022679"/>
    </source>
</evidence>
<dbReference type="NCBIfam" id="TIGR03168">
    <property type="entry name" value="1-PFK"/>
    <property type="match status" value="1"/>
</dbReference>
<keyword evidence="3" id="KW-0547">Nucleotide-binding</keyword>
<dbReference type="InterPro" id="IPR029056">
    <property type="entry name" value="Ribokinase-like"/>
</dbReference>
<keyword evidence="5" id="KW-0067">ATP-binding</keyword>
<protein>
    <recommendedName>
        <fullName evidence="6">Phosphofructokinase</fullName>
    </recommendedName>
</protein>
<sequence>MIHTLTLNTAIDMNIFCQPLRPSAVNRTQHTEYCPNGKGVNVSLVLNHFQQPTHVLGIFGGFTGRYIVEELRKQHIKVTPAWVSEPTRINIFINDGQDEYKLVNPGARIDDDCKQQIIHHLDCVSAGDYLVISGSLPPGIESRFYAEIMALCQQKGCEVILDISHPSLQQLLEFQPLLIKPNDDELKEIFNLDVGSTQQVREAMQTLHQLGARNVLLTLGAKGLYFSSGTALWFCSAPKIELVSSACAGDAALGAFLSKWLNDYDVTHALALASATGADVASSAGLGKLSRTEELKQQVQIVQL</sequence>
<gene>
    <name evidence="8" type="primary">pfkB</name>
    <name evidence="8" type="ORF">QBD33_02760</name>
</gene>
<dbReference type="PANTHER" id="PTHR46566:SF1">
    <property type="entry name" value="1-PHOSPHOFRUCTOKINASE"/>
    <property type="match status" value="1"/>
</dbReference>
<dbReference type="GO" id="GO:0008662">
    <property type="term" value="F:1-phosphofructokinase activity"/>
    <property type="evidence" value="ECO:0007669"/>
    <property type="project" value="InterPro"/>
</dbReference>
<dbReference type="SUPFAM" id="SSF53613">
    <property type="entry name" value="Ribokinase-like"/>
    <property type="match status" value="1"/>
</dbReference>
<accession>A0AA95G285</accession>
<dbReference type="EMBL" id="CP123488">
    <property type="protein sequence ID" value="WGL56752.1"/>
    <property type="molecule type" value="Genomic_DNA"/>
</dbReference>
<dbReference type="RefSeq" id="WP_280557318.1">
    <property type="nucleotide sequence ID" value="NZ_CP123488.1"/>
</dbReference>
<feature type="domain" description="Carbohydrate kinase PfkB" evidence="7">
    <location>
        <begin position="11"/>
        <end position="288"/>
    </location>
</feature>
<evidence type="ECO:0000256" key="3">
    <source>
        <dbReference type="ARBA" id="ARBA00022741"/>
    </source>
</evidence>
<keyword evidence="2 6" id="KW-0808">Transferase</keyword>
<organism evidence="8 9">
    <name type="scientific">Kluyvera intermedia</name>
    <name type="common">Enterobacter intermedius</name>
    <dbReference type="NCBI Taxonomy" id="61648"/>
    <lineage>
        <taxon>Bacteria</taxon>
        <taxon>Pseudomonadati</taxon>
        <taxon>Pseudomonadota</taxon>
        <taxon>Gammaproteobacteria</taxon>
        <taxon>Enterobacterales</taxon>
        <taxon>Enterobacteriaceae</taxon>
        <taxon>Kluyvera</taxon>
    </lineage>
</organism>
<dbReference type="AlphaFoldDB" id="A0AA95G285"/>
<evidence type="ECO:0000256" key="5">
    <source>
        <dbReference type="ARBA" id="ARBA00022840"/>
    </source>
</evidence>
<reference evidence="8" key="1">
    <citation type="submission" date="2023-04" db="EMBL/GenBank/DDBJ databases">
        <title>APH(3)-Id, a novel chromosomal aminoglycoside phosphotransferase, identified from an environmental isolate of Kluyvera intermedia DW18.</title>
        <authorList>
            <person name="Sha Y."/>
        </authorList>
    </citation>
    <scope>NUCLEOTIDE SEQUENCE</scope>
    <source>
        <strain evidence="8">DW18</strain>
    </source>
</reference>
<dbReference type="InterPro" id="IPR022463">
    <property type="entry name" value="1-PFruKinase"/>
</dbReference>
<dbReference type="GO" id="GO:0005524">
    <property type="term" value="F:ATP binding"/>
    <property type="evidence" value="ECO:0007669"/>
    <property type="project" value="UniProtKB-KW"/>
</dbReference>
<evidence type="ECO:0000256" key="6">
    <source>
        <dbReference type="PIRNR" id="PIRNR000535"/>
    </source>
</evidence>
<dbReference type="Proteomes" id="UP001177527">
    <property type="component" value="Chromosome"/>
</dbReference>
<dbReference type="InterPro" id="IPR017583">
    <property type="entry name" value="Tagatose/fructose_Pkinase"/>
</dbReference>
<dbReference type="InterPro" id="IPR011611">
    <property type="entry name" value="PfkB_dom"/>
</dbReference>
<dbReference type="CDD" id="cd01164">
    <property type="entry name" value="FruK_PfkB_like"/>
    <property type="match status" value="1"/>
</dbReference>
<dbReference type="Pfam" id="PF00294">
    <property type="entry name" value="PfkB"/>
    <property type="match status" value="1"/>
</dbReference>
<evidence type="ECO:0000313" key="9">
    <source>
        <dbReference type="Proteomes" id="UP001177527"/>
    </source>
</evidence>
<dbReference type="PIRSF" id="PIRSF000535">
    <property type="entry name" value="1PFK/6PFK/LacC"/>
    <property type="match status" value="1"/>
</dbReference>
<name>A0AA95G285_KLUIN</name>
<dbReference type="GO" id="GO:0005829">
    <property type="term" value="C:cytosol"/>
    <property type="evidence" value="ECO:0007669"/>
    <property type="project" value="TreeGrafter"/>
</dbReference>
<evidence type="ECO:0000313" key="8">
    <source>
        <dbReference type="EMBL" id="WGL56752.1"/>
    </source>
</evidence>
<evidence type="ECO:0000259" key="7">
    <source>
        <dbReference type="Pfam" id="PF00294"/>
    </source>
</evidence>
<evidence type="ECO:0000256" key="1">
    <source>
        <dbReference type="ARBA" id="ARBA00010688"/>
    </source>
</evidence>
<dbReference type="PANTHER" id="PTHR46566">
    <property type="entry name" value="1-PHOSPHOFRUCTOKINASE-RELATED"/>
    <property type="match status" value="1"/>
</dbReference>
<evidence type="ECO:0000256" key="4">
    <source>
        <dbReference type="ARBA" id="ARBA00022777"/>
    </source>
</evidence>
<comment type="similarity">
    <text evidence="1 6">Belongs to the carbohydrate kinase PfkB family.</text>
</comment>
<dbReference type="Gene3D" id="3.40.1190.20">
    <property type="match status" value="1"/>
</dbReference>
<keyword evidence="4" id="KW-0418">Kinase</keyword>
<proteinExistence type="inferred from homology"/>
<dbReference type="NCBIfam" id="TIGR03828">
    <property type="entry name" value="pfkB"/>
    <property type="match status" value="1"/>
</dbReference>